<proteinExistence type="predicted"/>
<evidence type="ECO:0000259" key="1">
    <source>
        <dbReference type="PROSITE" id="PS51462"/>
    </source>
</evidence>
<dbReference type="AlphaFoldDB" id="A0A166UMZ3"/>
<comment type="caution">
    <text evidence="2">The sequence shown here is derived from an EMBL/GenBank/DDBJ whole genome shotgun (WGS) entry which is preliminary data.</text>
</comment>
<evidence type="ECO:0000313" key="2">
    <source>
        <dbReference type="EMBL" id="OAA32733.1"/>
    </source>
</evidence>
<dbReference type="CDD" id="cd03676">
    <property type="entry name" value="NUDIX_Tnr3_like"/>
    <property type="match status" value="1"/>
</dbReference>
<feature type="domain" description="Nudix hydrolase" evidence="1">
    <location>
        <begin position="177"/>
        <end position="337"/>
    </location>
</feature>
<dbReference type="Proteomes" id="UP000078544">
    <property type="component" value="Unassembled WGS sequence"/>
</dbReference>
<accession>A0A166UMZ3</accession>
<dbReference type="PROSITE" id="PS51462">
    <property type="entry name" value="NUDIX"/>
    <property type="match status" value="1"/>
</dbReference>
<dbReference type="SUPFAM" id="SSF55811">
    <property type="entry name" value="Nudix"/>
    <property type="match status" value="1"/>
</dbReference>
<dbReference type="Pfam" id="PF00293">
    <property type="entry name" value="NUDIX"/>
    <property type="match status" value="1"/>
</dbReference>
<dbReference type="OrthoDB" id="10261522at2759"/>
<dbReference type="Gene3D" id="3.90.79.10">
    <property type="entry name" value="Nucleoside Triphosphate Pyrophosphohydrolase"/>
    <property type="match status" value="1"/>
</dbReference>
<keyword evidence="2" id="KW-0378">Hydrolase</keyword>
<protein>
    <submittedName>
        <fullName evidence="2">NUDIX hydrolase domain protein</fullName>
    </submittedName>
</protein>
<dbReference type="GO" id="GO:0016787">
    <property type="term" value="F:hydrolase activity"/>
    <property type="evidence" value="ECO:0007669"/>
    <property type="project" value="UniProtKB-KW"/>
</dbReference>
<reference evidence="2 3" key="1">
    <citation type="journal article" date="2016" name="Genome Biol. Evol.">
        <title>Divergent and convergent evolution of fungal pathogenicity.</title>
        <authorList>
            <person name="Shang Y."/>
            <person name="Xiao G."/>
            <person name="Zheng P."/>
            <person name="Cen K."/>
            <person name="Zhan S."/>
            <person name="Wang C."/>
        </authorList>
    </citation>
    <scope>NUCLEOTIDE SEQUENCE [LARGE SCALE GENOMIC DNA]</scope>
    <source>
        <strain evidence="2 3">RCEF 2490</strain>
    </source>
</reference>
<dbReference type="EMBL" id="AZGY01000001">
    <property type="protein sequence ID" value="OAA32733.1"/>
    <property type="molecule type" value="Genomic_DNA"/>
</dbReference>
<organism evidence="2 3">
    <name type="scientific">Moelleriella libera RCEF 2490</name>
    <dbReference type="NCBI Taxonomy" id="1081109"/>
    <lineage>
        <taxon>Eukaryota</taxon>
        <taxon>Fungi</taxon>
        <taxon>Dikarya</taxon>
        <taxon>Ascomycota</taxon>
        <taxon>Pezizomycotina</taxon>
        <taxon>Sordariomycetes</taxon>
        <taxon>Hypocreomycetidae</taxon>
        <taxon>Hypocreales</taxon>
        <taxon>Clavicipitaceae</taxon>
        <taxon>Moelleriella</taxon>
    </lineage>
</organism>
<dbReference type="InterPro" id="IPR000086">
    <property type="entry name" value="NUDIX_hydrolase_dom"/>
</dbReference>
<dbReference type="InterPro" id="IPR015797">
    <property type="entry name" value="NUDIX_hydrolase-like_dom_sf"/>
</dbReference>
<sequence>MSTTTTIERSVYSSSSLSGSLVPTAPIGYPLDAAPQNPIIETKTSFYQVIRHCNKFQHNVPLYEFWVAGNNRPVGHMLPEFVESMAWSPTGFIVDKNRRTVFLKPNMRKNESLLEACQRELITLCRLNVATVDGVGAWVGAWDRNQDAEHHPVQDVTAHLSGLKVPSPLRGVLGIITTGAHMNVYTLERGAMRIWVAKRAQNITYAGKLDQLVAGGMDPQDDNDALETLRREAMEEAGLAIDTQTRQVMQRDTCQVLGTVHDGPDISFFDKKGEDAGSERGQLEPGIRYTFDLCVDADVVLRPYEPDCIAGFFLWSVDRVKASLKCGEWKPNCGLVMLDFLLRHNQIAPSEDDQFDQLTTGLHRQLPFDSSRQFAAGLPSRCAVSLL</sequence>
<dbReference type="STRING" id="1081109.A0A166UMZ3"/>
<name>A0A166UMZ3_9HYPO</name>
<evidence type="ECO:0000313" key="3">
    <source>
        <dbReference type="Proteomes" id="UP000078544"/>
    </source>
</evidence>
<keyword evidence="3" id="KW-1185">Reference proteome</keyword>
<gene>
    <name evidence="2" type="ORF">AAL_00198</name>
</gene>